<keyword evidence="2" id="KW-1185">Reference proteome</keyword>
<dbReference type="Gene3D" id="1.10.1220.10">
    <property type="entry name" value="Met repressor-like"/>
    <property type="match status" value="1"/>
</dbReference>
<gene>
    <name evidence="1" type="ORF">NE663_09475</name>
</gene>
<comment type="caution">
    <text evidence="1">The sequence shown here is derived from an EMBL/GenBank/DDBJ whole genome shotgun (WGS) entry which is preliminary data.</text>
</comment>
<sequence length="63" mass="7707">MTYETIKVEIDEEVYRQAEQILAANHLTMEQAIRMFLQRVVQNHDEAKKELQRWKDEENRDED</sequence>
<dbReference type="Pfam" id="PF04221">
    <property type="entry name" value="RelB"/>
    <property type="match status" value="1"/>
</dbReference>
<dbReference type="Proteomes" id="UP001524435">
    <property type="component" value="Unassembled WGS sequence"/>
</dbReference>
<dbReference type="EMBL" id="JANGCH010000016">
    <property type="protein sequence ID" value="MCQ5122485.1"/>
    <property type="molecule type" value="Genomic_DNA"/>
</dbReference>
<dbReference type="InterPro" id="IPR007337">
    <property type="entry name" value="RelB/DinJ"/>
</dbReference>
<evidence type="ECO:0000313" key="1">
    <source>
        <dbReference type="EMBL" id="MCQ5122485.1"/>
    </source>
</evidence>
<accession>A0ABT1SP82</accession>
<dbReference type="RefSeq" id="WP_102266668.1">
    <property type="nucleotide sequence ID" value="NZ_CALVCM010000003.1"/>
</dbReference>
<evidence type="ECO:0000313" key="2">
    <source>
        <dbReference type="Proteomes" id="UP001524435"/>
    </source>
</evidence>
<reference evidence="1 2" key="1">
    <citation type="submission" date="2022-06" db="EMBL/GenBank/DDBJ databases">
        <title>Isolation of gut microbiota from human fecal samples.</title>
        <authorList>
            <person name="Pamer E.G."/>
            <person name="Barat B."/>
            <person name="Waligurski E."/>
            <person name="Medina S."/>
            <person name="Paddock L."/>
            <person name="Mostad J."/>
        </authorList>
    </citation>
    <scope>NUCLEOTIDE SEQUENCE [LARGE SCALE GENOMIC DNA]</scope>
    <source>
        <strain evidence="1 2">DFI.6.1</strain>
    </source>
</reference>
<dbReference type="SUPFAM" id="SSF47598">
    <property type="entry name" value="Ribbon-helix-helix"/>
    <property type="match status" value="1"/>
</dbReference>
<protein>
    <submittedName>
        <fullName evidence="1">Type II toxin-antitoxin system RelB/DinJ family antitoxin</fullName>
    </submittedName>
</protein>
<organism evidence="1 2">
    <name type="scientific">Massilicoli timonensis</name>
    <dbReference type="NCBI Taxonomy" id="2015901"/>
    <lineage>
        <taxon>Bacteria</taxon>
        <taxon>Bacillati</taxon>
        <taxon>Bacillota</taxon>
        <taxon>Erysipelotrichia</taxon>
        <taxon>Erysipelotrichales</taxon>
        <taxon>Erysipelotrichaceae</taxon>
        <taxon>Massilicoli</taxon>
    </lineage>
</organism>
<name>A0ABT1SP82_9FIRM</name>
<dbReference type="InterPro" id="IPR010985">
    <property type="entry name" value="Ribbon_hlx_hlx"/>
</dbReference>
<dbReference type="InterPro" id="IPR013321">
    <property type="entry name" value="Arc_rbn_hlx_hlx"/>
</dbReference>
<proteinExistence type="predicted"/>